<comment type="caution">
    <text evidence="1">The sequence shown here is derived from an EMBL/GenBank/DDBJ whole genome shotgun (WGS) entry which is preliminary data.</text>
</comment>
<dbReference type="Proteomes" id="UP000639396">
    <property type="component" value="Unassembled WGS sequence"/>
</dbReference>
<evidence type="ECO:0000313" key="1">
    <source>
        <dbReference type="EMBL" id="MBD2864333.1"/>
    </source>
</evidence>
<dbReference type="AlphaFoldDB" id="A0A927H1H0"/>
<accession>A0A927H1H0</accession>
<gene>
    <name evidence="1" type="ORF">IDH45_20315</name>
</gene>
<protein>
    <submittedName>
        <fullName evidence="1">Uncharacterized protein</fullName>
    </submittedName>
</protein>
<sequence>MRNILMTVMMLIVVALLFTSIINNGDTGMRNNIKVKGDTANTNINALNAGS</sequence>
<dbReference type="EMBL" id="JACXJA010000028">
    <property type="protein sequence ID" value="MBD2864333.1"/>
    <property type="molecule type" value="Genomic_DNA"/>
</dbReference>
<proteinExistence type="predicted"/>
<name>A0A927H1H0_9BACL</name>
<organism evidence="1 2">
    <name type="scientific">Paenibacillus oceani</name>
    <dbReference type="NCBI Taxonomy" id="2772510"/>
    <lineage>
        <taxon>Bacteria</taxon>
        <taxon>Bacillati</taxon>
        <taxon>Bacillota</taxon>
        <taxon>Bacilli</taxon>
        <taxon>Bacillales</taxon>
        <taxon>Paenibacillaceae</taxon>
        <taxon>Paenibacillus</taxon>
    </lineage>
</organism>
<dbReference type="RefSeq" id="WP_190929954.1">
    <property type="nucleotide sequence ID" value="NZ_JACXJA010000028.1"/>
</dbReference>
<keyword evidence="2" id="KW-1185">Reference proteome</keyword>
<reference evidence="1" key="1">
    <citation type="submission" date="2020-09" db="EMBL/GenBank/DDBJ databases">
        <title>A novel bacterium of genus Paenibacillus, isolated from South China Sea.</title>
        <authorList>
            <person name="Huang H."/>
            <person name="Mo K."/>
            <person name="Hu Y."/>
        </authorList>
    </citation>
    <scope>NUCLEOTIDE SEQUENCE</scope>
    <source>
        <strain evidence="1">IB182363</strain>
    </source>
</reference>
<evidence type="ECO:0000313" key="2">
    <source>
        <dbReference type="Proteomes" id="UP000639396"/>
    </source>
</evidence>